<evidence type="ECO:0000256" key="2">
    <source>
        <dbReference type="ARBA" id="ARBA00022737"/>
    </source>
</evidence>
<sequence length="190" mass="21690">MHELPDLSHLTEEERNIILAVMDRRKEEEEKEEAMLKCVVRDMAKPAACKTPRNAENQPHQPPPRLHQQFESYKEQVRKIGEEARRYQGEHKDEAPTCGICRRTKFADGCGHQCSYCHTKFCARCEGRLSLRSNSIPHSQHGMVQWGRALPGRLLVSARPRVLALQLLRKTHVCFLAGAPAFILTLDVVS</sequence>
<dbReference type="GO" id="GO:0044325">
    <property type="term" value="F:transmembrane transporter binding"/>
    <property type="evidence" value="ECO:0007669"/>
    <property type="project" value="TreeGrafter"/>
</dbReference>
<evidence type="ECO:0000259" key="3">
    <source>
        <dbReference type="PROSITE" id="PS50916"/>
    </source>
</evidence>
<dbReference type="SUPFAM" id="SSF57903">
    <property type="entry name" value="FYVE/PHD zinc finger"/>
    <property type="match status" value="1"/>
</dbReference>
<dbReference type="InterPro" id="IPR013083">
    <property type="entry name" value="Znf_RING/FYVE/PHD"/>
</dbReference>
<dbReference type="GO" id="GO:2000300">
    <property type="term" value="P:regulation of synaptic vesicle exocytosis"/>
    <property type="evidence" value="ECO:0007669"/>
    <property type="project" value="TreeGrafter"/>
</dbReference>
<proteinExistence type="predicted"/>
<dbReference type="InterPro" id="IPR011011">
    <property type="entry name" value="Znf_FYVE_PHD"/>
</dbReference>
<dbReference type="EMBL" id="JH170391">
    <property type="protein sequence ID" value="EHB08822.1"/>
    <property type="molecule type" value="Genomic_DNA"/>
</dbReference>
<name>G5BHR1_HETGA</name>
<dbReference type="InterPro" id="IPR039032">
    <property type="entry name" value="Rim-like"/>
</dbReference>
<dbReference type="GO" id="GO:0042734">
    <property type="term" value="C:presynaptic membrane"/>
    <property type="evidence" value="ECO:0007669"/>
    <property type="project" value="TreeGrafter"/>
</dbReference>
<dbReference type="GO" id="GO:0006886">
    <property type="term" value="P:intracellular protein transport"/>
    <property type="evidence" value="ECO:0007669"/>
    <property type="project" value="InterPro"/>
</dbReference>
<dbReference type="GO" id="GO:0042391">
    <property type="term" value="P:regulation of membrane potential"/>
    <property type="evidence" value="ECO:0007669"/>
    <property type="project" value="TreeGrafter"/>
</dbReference>
<evidence type="ECO:0000313" key="4">
    <source>
        <dbReference type="EMBL" id="EHB08822.1"/>
    </source>
</evidence>
<organism evidence="4 5">
    <name type="scientific">Heterocephalus glaber</name>
    <name type="common">Naked mole rat</name>
    <dbReference type="NCBI Taxonomy" id="10181"/>
    <lineage>
        <taxon>Eukaryota</taxon>
        <taxon>Metazoa</taxon>
        <taxon>Chordata</taxon>
        <taxon>Craniata</taxon>
        <taxon>Vertebrata</taxon>
        <taxon>Euteleostomi</taxon>
        <taxon>Mammalia</taxon>
        <taxon>Eutheria</taxon>
        <taxon>Euarchontoglires</taxon>
        <taxon>Glires</taxon>
        <taxon>Rodentia</taxon>
        <taxon>Hystricomorpha</taxon>
        <taxon>Bathyergidae</taxon>
        <taxon>Heterocephalus</taxon>
    </lineage>
</organism>
<dbReference type="GO" id="GO:0048791">
    <property type="term" value="P:calcium ion-regulated exocytosis of neurotransmitter"/>
    <property type="evidence" value="ECO:0007669"/>
    <property type="project" value="TreeGrafter"/>
</dbReference>
<protein>
    <submittedName>
        <fullName evidence="4">Regulating synaptic membrane exocytosis protein 1</fullName>
    </submittedName>
</protein>
<dbReference type="PROSITE" id="PS50916">
    <property type="entry name" value="RABBD"/>
    <property type="match status" value="1"/>
</dbReference>
<dbReference type="GO" id="GO:0050806">
    <property type="term" value="P:positive regulation of synaptic transmission"/>
    <property type="evidence" value="ECO:0007669"/>
    <property type="project" value="TreeGrafter"/>
</dbReference>
<dbReference type="InterPro" id="IPR010911">
    <property type="entry name" value="Rab_BD"/>
</dbReference>
<dbReference type="AlphaFoldDB" id="G5BHR1"/>
<gene>
    <name evidence="4" type="ORF">GW7_09193</name>
</gene>
<dbReference type="GO" id="GO:0048167">
    <property type="term" value="P:regulation of synaptic plasticity"/>
    <property type="evidence" value="ECO:0007669"/>
    <property type="project" value="TreeGrafter"/>
</dbReference>
<dbReference type="PANTHER" id="PTHR12157:SF18">
    <property type="entry name" value="REGULATING SYNAPTIC MEMBRANE EXOCYTOSIS PROTEIN 1"/>
    <property type="match status" value="1"/>
</dbReference>
<feature type="domain" description="RabBD" evidence="3">
    <location>
        <begin position="4"/>
        <end position="91"/>
    </location>
</feature>
<reference evidence="4 5" key="1">
    <citation type="journal article" date="2011" name="Nature">
        <title>Genome sequencing reveals insights into physiology and longevity of the naked mole rat.</title>
        <authorList>
            <person name="Kim E.B."/>
            <person name="Fang X."/>
            <person name="Fushan A.A."/>
            <person name="Huang Z."/>
            <person name="Lobanov A.V."/>
            <person name="Han L."/>
            <person name="Marino S.M."/>
            <person name="Sun X."/>
            <person name="Turanov A.A."/>
            <person name="Yang P."/>
            <person name="Yim S.H."/>
            <person name="Zhao X."/>
            <person name="Kasaikina M.V."/>
            <person name="Stoletzki N."/>
            <person name="Peng C."/>
            <person name="Polak P."/>
            <person name="Xiong Z."/>
            <person name="Kiezun A."/>
            <person name="Zhu Y."/>
            <person name="Chen Y."/>
            <person name="Kryukov G.V."/>
            <person name="Zhang Q."/>
            <person name="Peshkin L."/>
            <person name="Yang L."/>
            <person name="Bronson R.T."/>
            <person name="Buffenstein R."/>
            <person name="Wang B."/>
            <person name="Han C."/>
            <person name="Li Q."/>
            <person name="Chen L."/>
            <person name="Zhao W."/>
            <person name="Sunyaev S.R."/>
            <person name="Park T.J."/>
            <person name="Zhang G."/>
            <person name="Wang J."/>
            <person name="Gladyshev V.N."/>
        </authorList>
    </citation>
    <scope>NUCLEOTIDE SEQUENCE [LARGE SCALE GENOMIC DNA]</scope>
</reference>
<evidence type="ECO:0000256" key="1">
    <source>
        <dbReference type="ARBA" id="ARBA00022483"/>
    </source>
</evidence>
<dbReference type="GO" id="GO:0048788">
    <property type="term" value="C:cytoskeleton of presynaptic active zone"/>
    <property type="evidence" value="ECO:0007669"/>
    <property type="project" value="TreeGrafter"/>
</dbReference>
<dbReference type="Gene3D" id="3.30.40.10">
    <property type="entry name" value="Zinc/RING finger domain, C3HC4 (zinc finger)"/>
    <property type="match status" value="1"/>
</dbReference>
<dbReference type="PANTHER" id="PTHR12157">
    <property type="entry name" value="REGULATING SYNAPTIC MEMBRANE EXOCYTOSIS PROTEIN"/>
    <property type="match status" value="1"/>
</dbReference>
<accession>G5BHR1</accession>
<dbReference type="GO" id="GO:0031267">
    <property type="term" value="F:small GTPase binding"/>
    <property type="evidence" value="ECO:0007669"/>
    <property type="project" value="InterPro"/>
</dbReference>
<keyword evidence="1" id="KW-0268">Exocytosis</keyword>
<dbReference type="STRING" id="10181.G5BHR1"/>
<dbReference type="InterPro" id="IPR054386">
    <property type="entry name" value="RIM_Znf"/>
</dbReference>
<dbReference type="Proteomes" id="UP000006813">
    <property type="component" value="Unassembled WGS sequence"/>
</dbReference>
<dbReference type="InParanoid" id="G5BHR1"/>
<dbReference type="Pfam" id="PF22601">
    <property type="entry name" value="RIM2a_ZnF"/>
    <property type="match status" value="1"/>
</dbReference>
<evidence type="ECO:0000313" key="5">
    <source>
        <dbReference type="Proteomes" id="UP000006813"/>
    </source>
</evidence>
<keyword evidence="2" id="KW-0677">Repeat</keyword>